<dbReference type="EMBL" id="JAAVTX010000007">
    <property type="protein sequence ID" value="NKE47976.1"/>
    <property type="molecule type" value="Genomic_DNA"/>
</dbReference>
<name>A0ABX1F6F4_9PROT</name>
<feature type="chain" id="PRO_5046285128" evidence="2">
    <location>
        <begin position="26"/>
        <end position="330"/>
    </location>
</feature>
<dbReference type="CDD" id="cd07012">
    <property type="entry name" value="PBP2_Bug_TTT"/>
    <property type="match status" value="1"/>
</dbReference>
<sequence>MPPLTRRSALALPIAAAGLPGLAQAQASSQAWPTRPIRIVVPFGTGGGTDITTRVLTPKLSEILGQTVVIENRPGAGGTLGADVVAKAQPNGETFLLATVSNMALAIGLYSRLPYDPLKDFVSIAPTVFIPIGMAISSKLGVRTAQEFIALLKANPGKYSYGSAGAGTSGHIASSAFLSRIGATAEHIPYRNPGQTYLALQQGEIAFTSDIPSILAPFHQADTARLIFVATDERSPQVPDVPTAREVGLGDYKAYSWYGIYAPAGTPRPIVERMAAAIEQALSEPAIGQRFDQMGTPAMRGWTPQRFEDFLKSEIELWLPLVRASGARAD</sequence>
<dbReference type="PROSITE" id="PS51318">
    <property type="entry name" value="TAT"/>
    <property type="match status" value="1"/>
</dbReference>
<comment type="similarity">
    <text evidence="1">Belongs to the UPF0065 (bug) family.</text>
</comment>
<dbReference type="PIRSF" id="PIRSF017082">
    <property type="entry name" value="YflP"/>
    <property type="match status" value="1"/>
</dbReference>
<dbReference type="Gene3D" id="3.40.190.150">
    <property type="entry name" value="Bordetella uptake gene, domain 1"/>
    <property type="match status" value="1"/>
</dbReference>
<evidence type="ECO:0000313" key="4">
    <source>
        <dbReference type="Proteomes" id="UP000765160"/>
    </source>
</evidence>
<feature type="signal peptide" evidence="2">
    <location>
        <begin position="1"/>
        <end position="25"/>
    </location>
</feature>
<dbReference type="RefSeq" id="WP_168053832.1">
    <property type="nucleotide sequence ID" value="NZ_JAATJR010000007.1"/>
</dbReference>
<dbReference type="Gene3D" id="3.40.190.10">
    <property type="entry name" value="Periplasmic binding protein-like II"/>
    <property type="match status" value="1"/>
</dbReference>
<dbReference type="Proteomes" id="UP000765160">
    <property type="component" value="Unassembled WGS sequence"/>
</dbReference>
<comment type="caution">
    <text evidence="3">The sequence shown here is derived from an EMBL/GenBank/DDBJ whole genome shotgun (WGS) entry which is preliminary data.</text>
</comment>
<dbReference type="PANTHER" id="PTHR42928">
    <property type="entry name" value="TRICARBOXYLATE-BINDING PROTEIN"/>
    <property type="match status" value="1"/>
</dbReference>
<keyword evidence="2" id="KW-0732">Signal</keyword>
<keyword evidence="4" id="KW-1185">Reference proteome</keyword>
<evidence type="ECO:0000256" key="2">
    <source>
        <dbReference type="SAM" id="SignalP"/>
    </source>
</evidence>
<protein>
    <submittedName>
        <fullName evidence="3">Tripartite tricarboxylate transporter substrate binding protein</fullName>
    </submittedName>
</protein>
<dbReference type="SUPFAM" id="SSF53850">
    <property type="entry name" value="Periplasmic binding protein-like II"/>
    <property type="match status" value="1"/>
</dbReference>
<organism evidence="3 4">
    <name type="scientific">Falsiroseomonas frigidaquae</name>
    <dbReference type="NCBI Taxonomy" id="487318"/>
    <lineage>
        <taxon>Bacteria</taxon>
        <taxon>Pseudomonadati</taxon>
        <taxon>Pseudomonadota</taxon>
        <taxon>Alphaproteobacteria</taxon>
        <taxon>Acetobacterales</taxon>
        <taxon>Roseomonadaceae</taxon>
        <taxon>Falsiroseomonas</taxon>
    </lineage>
</organism>
<accession>A0ABX1F6F4</accession>
<reference evidence="3 4" key="1">
    <citation type="submission" date="2020-03" db="EMBL/GenBank/DDBJ databases">
        <title>Roseomonas selenitidurans sp. nov. isolated from soil.</title>
        <authorList>
            <person name="Liu H."/>
        </authorList>
    </citation>
    <scope>NUCLEOTIDE SEQUENCE [LARGE SCALE GENOMIC DNA]</scope>
    <source>
        <strain evidence="3 4">JCM 15073</strain>
    </source>
</reference>
<proteinExistence type="inferred from homology"/>
<dbReference type="InterPro" id="IPR006311">
    <property type="entry name" value="TAT_signal"/>
</dbReference>
<dbReference type="PANTHER" id="PTHR42928:SF5">
    <property type="entry name" value="BLR1237 PROTEIN"/>
    <property type="match status" value="1"/>
</dbReference>
<evidence type="ECO:0000313" key="3">
    <source>
        <dbReference type="EMBL" id="NKE47976.1"/>
    </source>
</evidence>
<dbReference type="InterPro" id="IPR042100">
    <property type="entry name" value="Bug_dom1"/>
</dbReference>
<dbReference type="InterPro" id="IPR005064">
    <property type="entry name" value="BUG"/>
</dbReference>
<gene>
    <name evidence="3" type="ORF">HB662_24575</name>
</gene>
<dbReference type="Pfam" id="PF03401">
    <property type="entry name" value="TctC"/>
    <property type="match status" value="1"/>
</dbReference>
<evidence type="ECO:0000256" key="1">
    <source>
        <dbReference type="ARBA" id="ARBA00006987"/>
    </source>
</evidence>